<gene>
    <name evidence="7" type="ORF">FA15DRAFT_663717</name>
</gene>
<evidence type="ECO:0000313" key="7">
    <source>
        <dbReference type="EMBL" id="TFK29577.1"/>
    </source>
</evidence>
<comment type="similarity">
    <text evidence="1">Belongs to the PheA/TfdB FAD monooxygenase family.</text>
</comment>
<evidence type="ECO:0008006" key="9">
    <source>
        <dbReference type="Google" id="ProtNLM"/>
    </source>
</evidence>
<name>A0A5C3L9R6_COPMA</name>
<dbReference type="Proteomes" id="UP000307440">
    <property type="component" value="Unassembled WGS sequence"/>
</dbReference>
<dbReference type="InterPro" id="IPR036188">
    <property type="entry name" value="FAD/NAD-bd_sf"/>
</dbReference>
<evidence type="ECO:0000259" key="6">
    <source>
        <dbReference type="Pfam" id="PF07976"/>
    </source>
</evidence>
<dbReference type="Gene3D" id="3.30.9.10">
    <property type="entry name" value="D-Amino Acid Oxidase, subunit A, domain 2"/>
    <property type="match status" value="1"/>
</dbReference>
<keyword evidence="4" id="KW-0560">Oxidoreductase</keyword>
<dbReference type="STRING" id="230819.A0A5C3L9R6"/>
<evidence type="ECO:0000256" key="1">
    <source>
        <dbReference type="ARBA" id="ARBA00007801"/>
    </source>
</evidence>
<keyword evidence="8" id="KW-1185">Reference proteome</keyword>
<dbReference type="OrthoDB" id="1716816at2759"/>
<reference evidence="7 8" key="1">
    <citation type="journal article" date="2019" name="Nat. Ecol. Evol.">
        <title>Megaphylogeny resolves global patterns of mushroom evolution.</title>
        <authorList>
            <person name="Varga T."/>
            <person name="Krizsan K."/>
            <person name="Foldi C."/>
            <person name="Dima B."/>
            <person name="Sanchez-Garcia M."/>
            <person name="Sanchez-Ramirez S."/>
            <person name="Szollosi G.J."/>
            <person name="Szarkandi J.G."/>
            <person name="Papp V."/>
            <person name="Albert L."/>
            <person name="Andreopoulos W."/>
            <person name="Angelini C."/>
            <person name="Antonin V."/>
            <person name="Barry K.W."/>
            <person name="Bougher N.L."/>
            <person name="Buchanan P."/>
            <person name="Buyck B."/>
            <person name="Bense V."/>
            <person name="Catcheside P."/>
            <person name="Chovatia M."/>
            <person name="Cooper J."/>
            <person name="Damon W."/>
            <person name="Desjardin D."/>
            <person name="Finy P."/>
            <person name="Geml J."/>
            <person name="Haridas S."/>
            <person name="Hughes K."/>
            <person name="Justo A."/>
            <person name="Karasinski D."/>
            <person name="Kautmanova I."/>
            <person name="Kiss B."/>
            <person name="Kocsube S."/>
            <person name="Kotiranta H."/>
            <person name="LaButti K.M."/>
            <person name="Lechner B.E."/>
            <person name="Liimatainen K."/>
            <person name="Lipzen A."/>
            <person name="Lukacs Z."/>
            <person name="Mihaltcheva S."/>
            <person name="Morgado L.N."/>
            <person name="Niskanen T."/>
            <person name="Noordeloos M.E."/>
            <person name="Ohm R.A."/>
            <person name="Ortiz-Santana B."/>
            <person name="Ovrebo C."/>
            <person name="Racz N."/>
            <person name="Riley R."/>
            <person name="Savchenko A."/>
            <person name="Shiryaev A."/>
            <person name="Soop K."/>
            <person name="Spirin V."/>
            <person name="Szebenyi C."/>
            <person name="Tomsovsky M."/>
            <person name="Tulloss R.E."/>
            <person name="Uehling J."/>
            <person name="Grigoriev I.V."/>
            <person name="Vagvolgyi C."/>
            <person name="Papp T."/>
            <person name="Martin F.M."/>
            <person name="Miettinen O."/>
            <person name="Hibbett D.S."/>
            <person name="Nagy L.G."/>
        </authorList>
    </citation>
    <scope>NUCLEOTIDE SEQUENCE [LARGE SCALE GENOMIC DNA]</scope>
    <source>
        <strain evidence="7 8">CBS 121175</strain>
    </source>
</reference>
<dbReference type="Gene3D" id="3.50.50.60">
    <property type="entry name" value="FAD/NAD(P)-binding domain"/>
    <property type="match status" value="1"/>
</dbReference>
<feature type="domain" description="Phenol hydroxylase-like C-terminal dimerisation" evidence="6">
    <location>
        <begin position="400"/>
        <end position="571"/>
    </location>
</feature>
<dbReference type="Pfam" id="PF01494">
    <property type="entry name" value="FAD_binding_3"/>
    <property type="match status" value="1"/>
</dbReference>
<evidence type="ECO:0000256" key="2">
    <source>
        <dbReference type="ARBA" id="ARBA00022630"/>
    </source>
</evidence>
<protein>
    <recommendedName>
        <fullName evidence="9">Phenol 2-monooxygenase</fullName>
    </recommendedName>
</protein>
<feature type="domain" description="FAD-binding" evidence="5">
    <location>
        <begin position="1"/>
        <end position="358"/>
    </location>
</feature>
<dbReference type="Pfam" id="PF07976">
    <property type="entry name" value="Phe_hydrox_dim"/>
    <property type="match status" value="1"/>
</dbReference>
<keyword evidence="2" id="KW-0285">Flavoprotein</keyword>
<dbReference type="Gene3D" id="3.40.30.20">
    <property type="match status" value="1"/>
</dbReference>
<evidence type="ECO:0000259" key="5">
    <source>
        <dbReference type="Pfam" id="PF01494"/>
    </source>
</evidence>
<proteinExistence type="inferred from homology"/>
<dbReference type="CDD" id="cd02979">
    <property type="entry name" value="PHOX_C"/>
    <property type="match status" value="1"/>
</dbReference>
<dbReference type="SUPFAM" id="SSF54373">
    <property type="entry name" value="FAD-linked reductases, C-terminal domain"/>
    <property type="match status" value="1"/>
</dbReference>
<dbReference type="InterPro" id="IPR036249">
    <property type="entry name" value="Thioredoxin-like_sf"/>
</dbReference>
<dbReference type="GO" id="GO:0071949">
    <property type="term" value="F:FAD binding"/>
    <property type="evidence" value="ECO:0007669"/>
    <property type="project" value="InterPro"/>
</dbReference>
<dbReference type="InterPro" id="IPR012941">
    <property type="entry name" value="Phe_hydrox_C_dim_dom"/>
</dbReference>
<dbReference type="InterPro" id="IPR038220">
    <property type="entry name" value="PHOX_C_sf"/>
</dbReference>
<dbReference type="GO" id="GO:0016709">
    <property type="term" value="F:oxidoreductase activity, acting on paired donors, with incorporation or reduction of molecular oxygen, NAD(P)H as one donor, and incorporation of one atom of oxygen"/>
    <property type="evidence" value="ECO:0007669"/>
    <property type="project" value="UniProtKB-ARBA"/>
</dbReference>
<dbReference type="PANTHER" id="PTHR43004:SF20">
    <property type="entry name" value="2-MONOOXYGENASE, PUTATIVE (AFU_ORTHOLOGUE AFUA_1G13660)-RELATED"/>
    <property type="match status" value="1"/>
</dbReference>
<evidence type="ECO:0000256" key="4">
    <source>
        <dbReference type="ARBA" id="ARBA00023002"/>
    </source>
</evidence>
<dbReference type="InterPro" id="IPR002938">
    <property type="entry name" value="FAD-bd"/>
</dbReference>
<dbReference type="SUPFAM" id="SSF52833">
    <property type="entry name" value="Thioredoxin-like"/>
    <property type="match status" value="1"/>
</dbReference>
<dbReference type="EMBL" id="ML210148">
    <property type="protein sequence ID" value="TFK29577.1"/>
    <property type="molecule type" value="Genomic_DNA"/>
</dbReference>
<evidence type="ECO:0000256" key="3">
    <source>
        <dbReference type="ARBA" id="ARBA00022827"/>
    </source>
</evidence>
<dbReference type="AlphaFoldDB" id="A0A5C3L9R6"/>
<dbReference type="PRINTS" id="PR00420">
    <property type="entry name" value="RNGMNOXGNASE"/>
</dbReference>
<accession>A0A5C3L9R6</accession>
<dbReference type="InterPro" id="IPR050641">
    <property type="entry name" value="RIFMO-like"/>
</dbReference>
<dbReference type="PANTHER" id="PTHR43004">
    <property type="entry name" value="TRK SYSTEM POTASSIUM UPTAKE PROTEIN"/>
    <property type="match status" value="1"/>
</dbReference>
<dbReference type="SUPFAM" id="SSF51905">
    <property type="entry name" value="FAD/NAD(P)-binding domain"/>
    <property type="match status" value="1"/>
</dbReference>
<keyword evidence="3" id="KW-0274">FAD</keyword>
<sequence length="574" mass="63302">MACNALAKAGVNVRIIDQRPAKVAAGQADGIQPRTIEIFQSYGLGERLLREGNQMHTAAFYNPSAQGGVELTDRVPDVTATSAKFPFEVTLHQGAIEDMFLDSMKSLGVEVERPIVPVSIQVSEDEEELGNPKFRPVKVTLRRLSGPNTGLSEVVYARFVIGADGAHSWVRKNLNVAMEGEQTDHVWGVIDILPDSDFPDIRNKTVVHSNNGSCMVIPRENDKVRVYIQLEDGQGPSVATTNGRVDKTKIGPEQLLAVAQRIFHPYSLSAVNGFEWWTIYKIGQRVASQFSVKDRVFIVGDACHTHSPKAGQGMNASMGDSHNLAWKITAVLRGWANMSLLRTYEFERRKYAQDLIAFDRKFAKLFSGKPRTEENHDGVSHEELLQIFQTFGGFTSGIGIRYGTSSITDTKYHSTAPKLAIGERIPPLALVRAADSRPFDILDLLPADSRFKVLVFLGRESCDGQQISRAEEVAVGLEETLRTVAPNKDIFALFDIVTVLSASRKTVRYNAFPALLRSHWSKIFVDETGGARNVFGIEGSGAFVVVRPDGYVGTVAPLESVTHLADYFTAFNRC</sequence>
<evidence type="ECO:0000313" key="8">
    <source>
        <dbReference type="Proteomes" id="UP000307440"/>
    </source>
</evidence>
<organism evidence="7 8">
    <name type="scientific">Coprinopsis marcescibilis</name>
    <name type="common">Agaric fungus</name>
    <name type="synonym">Psathyrella marcescibilis</name>
    <dbReference type="NCBI Taxonomy" id="230819"/>
    <lineage>
        <taxon>Eukaryota</taxon>
        <taxon>Fungi</taxon>
        <taxon>Dikarya</taxon>
        <taxon>Basidiomycota</taxon>
        <taxon>Agaricomycotina</taxon>
        <taxon>Agaricomycetes</taxon>
        <taxon>Agaricomycetidae</taxon>
        <taxon>Agaricales</taxon>
        <taxon>Agaricineae</taxon>
        <taxon>Psathyrellaceae</taxon>
        <taxon>Coprinopsis</taxon>
    </lineage>
</organism>